<keyword evidence="7" id="KW-0813">Transport</keyword>
<dbReference type="Pfam" id="PF02472">
    <property type="entry name" value="ExbD"/>
    <property type="match status" value="1"/>
</dbReference>
<accession>A0ABT0U2B6</accession>
<evidence type="ECO:0000256" key="5">
    <source>
        <dbReference type="ARBA" id="ARBA00022989"/>
    </source>
</evidence>
<name>A0ABT0U2B6_9BACT</name>
<keyword evidence="6" id="KW-0472">Membrane</keyword>
<keyword evidence="7" id="KW-0653">Protein transport</keyword>
<comment type="subcellular location">
    <subcellularLocation>
        <location evidence="1">Cell membrane</location>
        <topology evidence="1">Single-pass membrane protein</topology>
    </subcellularLocation>
    <subcellularLocation>
        <location evidence="7">Cell membrane</location>
        <topology evidence="7">Single-pass type II membrane protein</topology>
    </subcellularLocation>
</comment>
<sequence>MTPMIDIVFLLIIFFLVSSHLSRQENRHPVTLAQAESGTLSDPDQAPLTLTLDRGQHLYFAGEVISMDEVPRRVGSWLKRQQGTTPTRDAKVRLRIDQSVPYGQLEPVLKELARLQIRDVAIVVNPRTANSASNRSDTP</sequence>
<dbReference type="InterPro" id="IPR003400">
    <property type="entry name" value="ExbD"/>
</dbReference>
<proteinExistence type="inferred from homology"/>
<organism evidence="8 9">
    <name type="scientific">Aporhodopirellula aestuarii</name>
    <dbReference type="NCBI Taxonomy" id="2950107"/>
    <lineage>
        <taxon>Bacteria</taxon>
        <taxon>Pseudomonadati</taxon>
        <taxon>Planctomycetota</taxon>
        <taxon>Planctomycetia</taxon>
        <taxon>Pirellulales</taxon>
        <taxon>Pirellulaceae</taxon>
        <taxon>Aporhodopirellula</taxon>
    </lineage>
</organism>
<keyword evidence="9" id="KW-1185">Reference proteome</keyword>
<dbReference type="Proteomes" id="UP001202961">
    <property type="component" value="Unassembled WGS sequence"/>
</dbReference>
<evidence type="ECO:0000256" key="1">
    <source>
        <dbReference type="ARBA" id="ARBA00004162"/>
    </source>
</evidence>
<dbReference type="Gene3D" id="3.30.420.270">
    <property type="match status" value="1"/>
</dbReference>
<evidence type="ECO:0000256" key="2">
    <source>
        <dbReference type="ARBA" id="ARBA00005811"/>
    </source>
</evidence>
<keyword evidence="5" id="KW-1133">Transmembrane helix</keyword>
<dbReference type="PANTHER" id="PTHR30558:SF3">
    <property type="entry name" value="BIOPOLYMER TRANSPORT PROTEIN EXBD-RELATED"/>
    <property type="match status" value="1"/>
</dbReference>
<evidence type="ECO:0000256" key="7">
    <source>
        <dbReference type="RuleBase" id="RU003879"/>
    </source>
</evidence>
<evidence type="ECO:0000313" key="9">
    <source>
        <dbReference type="Proteomes" id="UP001202961"/>
    </source>
</evidence>
<evidence type="ECO:0000313" key="8">
    <source>
        <dbReference type="EMBL" id="MCM2371041.1"/>
    </source>
</evidence>
<reference evidence="8 9" key="1">
    <citation type="journal article" date="2022" name="Syst. Appl. Microbiol.">
        <title>Rhodopirellula aestuarii sp. nov., a novel member of the genus Rhodopirellula isolated from brackish sediments collected in the Tagus River estuary, Portugal.</title>
        <authorList>
            <person name="Vitorino I.R."/>
            <person name="Klimek D."/>
            <person name="Calusinska M."/>
            <person name="Lobo-da-Cunha A."/>
            <person name="Vasconcelos V."/>
            <person name="Lage O.M."/>
        </authorList>
    </citation>
    <scope>NUCLEOTIDE SEQUENCE [LARGE SCALE GENOMIC DNA]</scope>
    <source>
        <strain evidence="8 9">ICT_H3.1</strain>
    </source>
</reference>
<gene>
    <name evidence="8" type="ORF">NB063_10515</name>
</gene>
<keyword evidence="3" id="KW-1003">Cell membrane</keyword>
<comment type="caution">
    <text evidence="8">The sequence shown here is derived from an EMBL/GenBank/DDBJ whole genome shotgun (WGS) entry which is preliminary data.</text>
</comment>
<dbReference type="EMBL" id="JAMQBK010000028">
    <property type="protein sequence ID" value="MCM2371041.1"/>
    <property type="molecule type" value="Genomic_DNA"/>
</dbReference>
<dbReference type="PANTHER" id="PTHR30558">
    <property type="entry name" value="EXBD MEMBRANE COMPONENT OF PMF-DRIVEN MACROMOLECULE IMPORT SYSTEM"/>
    <property type="match status" value="1"/>
</dbReference>
<keyword evidence="4 7" id="KW-0812">Transmembrane</keyword>
<comment type="similarity">
    <text evidence="2 7">Belongs to the ExbD/TolR family.</text>
</comment>
<evidence type="ECO:0000256" key="4">
    <source>
        <dbReference type="ARBA" id="ARBA00022692"/>
    </source>
</evidence>
<evidence type="ECO:0000256" key="3">
    <source>
        <dbReference type="ARBA" id="ARBA00022475"/>
    </source>
</evidence>
<evidence type="ECO:0000256" key="6">
    <source>
        <dbReference type="ARBA" id="ARBA00023136"/>
    </source>
</evidence>
<protein>
    <submittedName>
        <fullName evidence="8">Biopolymer transporter ExbD</fullName>
    </submittedName>
</protein>